<evidence type="ECO:0000256" key="9">
    <source>
        <dbReference type="RuleBase" id="RU000673"/>
    </source>
</evidence>
<evidence type="ECO:0000256" key="10">
    <source>
        <dbReference type="RuleBase" id="RU004320"/>
    </source>
</evidence>
<dbReference type="GeneID" id="78177146"/>
<evidence type="ECO:0000256" key="5">
    <source>
        <dbReference type="ARBA" id="ARBA00038063"/>
    </source>
</evidence>
<reference evidence="12 13" key="1">
    <citation type="submission" date="2016-11" db="EMBL/GenBank/DDBJ databases">
        <authorList>
            <person name="Jaros S."/>
            <person name="Januszkiewicz K."/>
            <person name="Wedrychowicz H."/>
        </authorList>
    </citation>
    <scope>NUCLEOTIDE SEQUENCE [LARGE SCALE GENOMIC DNA]</scope>
    <source>
        <strain evidence="12 13">DSM 14214</strain>
    </source>
</reference>
<comment type="similarity">
    <text evidence="5 8 10">Belongs to the PTH family.</text>
</comment>
<dbReference type="GO" id="GO:0004045">
    <property type="term" value="F:peptidyl-tRNA hydrolase activity"/>
    <property type="evidence" value="ECO:0007669"/>
    <property type="project" value="UniProtKB-UniRule"/>
</dbReference>
<comment type="function">
    <text evidence="8">Catalyzes the release of premature peptidyl moieties from peptidyl-tRNA molecules trapped in stalled 50S ribosomal subunits, and thus maintains levels of free tRNAs and 50S ribosomes.</text>
</comment>
<gene>
    <name evidence="8" type="primary">pth</name>
    <name evidence="12" type="ORF">SAMN02745138_02196</name>
</gene>
<feature type="binding site" evidence="8">
    <location>
        <position position="29"/>
    </location>
    <ligand>
        <name>tRNA</name>
        <dbReference type="ChEBI" id="CHEBI:17843"/>
    </ligand>
</feature>
<feature type="region of interest" description="Disordered" evidence="11">
    <location>
        <begin position="196"/>
        <end position="225"/>
    </location>
</feature>
<keyword evidence="4 8" id="KW-0694">RNA-binding</keyword>
<dbReference type="PANTHER" id="PTHR17224">
    <property type="entry name" value="PEPTIDYL-TRNA HYDROLASE"/>
    <property type="match status" value="1"/>
</dbReference>
<organism evidence="12 13">
    <name type="scientific">Anaerotignum lactatifermentans DSM 14214</name>
    <dbReference type="NCBI Taxonomy" id="1121323"/>
    <lineage>
        <taxon>Bacteria</taxon>
        <taxon>Bacillati</taxon>
        <taxon>Bacillota</taxon>
        <taxon>Clostridia</taxon>
        <taxon>Lachnospirales</taxon>
        <taxon>Anaerotignaceae</taxon>
        <taxon>Anaerotignum</taxon>
    </lineage>
</organism>
<feature type="binding site" evidence="8">
    <location>
        <position position="127"/>
    </location>
    <ligand>
        <name>tRNA</name>
        <dbReference type="ChEBI" id="CHEBI:17843"/>
    </ligand>
</feature>
<dbReference type="Gene3D" id="3.40.50.1470">
    <property type="entry name" value="Peptidyl-tRNA hydrolase"/>
    <property type="match status" value="1"/>
</dbReference>
<dbReference type="SUPFAM" id="SSF53178">
    <property type="entry name" value="Peptidyl-tRNA hydrolase-like"/>
    <property type="match status" value="1"/>
</dbReference>
<name>A0A1M6UM09_9FIRM</name>
<keyword evidence="2 8" id="KW-0820">tRNA-binding</keyword>
<keyword evidence="8" id="KW-0963">Cytoplasm</keyword>
<evidence type="ECO:0000313" key="12">
    <source>
        <dbReference type="EMBL" id="SHK70216.1"/>
    </source>
</evidence>
<dbReference type="GO" id="GO:0000049">
    <property type="term" value="F:tRNA binding"/>
    <property type="evidence" value="ECO:0007669"/>
    <property type="project" value="UniProtKB-UniRule"/>
</dbReference>
<dbReference type="RefSeq" id="WP_072851755.1">
    <property type="nucleotide sequence ID" value="NZ_FRAH01000040.1"/>
</dbReference>
<dbReference type="NCBIfam" id="TIGR00447">
    <property type="entry name" value="pth"/>
    <property type="match status" value="1"/>
</dbReference>
<comment type="function">
    <text evidence="8">Hydrolyzes ribosome-free peptidyl-tRNAs (with 1 or more amino acids incorporated), which drop off the ribosome during protein synthesis, or as a result of ribosome stalling.</text>
</comment>
<dbReference type="OrthoDB" id="9800507at2"/>
<keyword evidence="13" id="KW-1185">Reference proteome</keyword>
<sequence length="225" mass="25475">MGLFDRFKNQEKGQEFFVIAGLGNPGREYAETKHNVGFCVIDRLAEKYHIDVTKFKQKALIGDGTINGKRVLLVKPQTFMNLSGESIREIVNFYKIPQDRFVVIYDDTSMPAGQIRLREKGSHGGHNGIRNIIQQMGTDVFYRIKVGIGEKPNGWDLADYVLAKFDKDAMPLMESGMDKAVQAVELILSRGMADAMNRMNQRPKAPKPKKEPQEKPEETKKEVEA</sequence>
<evidence type="ECO:0000256" key="2">
    <source>
        <dbReference type="ARBA" id="ARBA00022555"/>
    </source>
</evidence>
<evidence type="ECO:0000256" key="3">
    <source>
        <dbReference type="ARBA" id="ARBA00022801"/>
    </source>
</evidence>
<dbReference type="EMBL" id="FRAH01000040">
    <property type="protein sequence ID" value="SHK70216.1"/>
    <property type="molecule type" value="Genomic_DNA"/>
</dbReference>
<dbReference type="InterPro" id="IPR018171">
    <property type="entry name" value="Pept_tRNA_hydro_CS"/>
</dbReference>
<dbReference type="GO" id="GO:0006515">
    <property type="term" value="P:protein quality control for misfolded or incompletely synthesized proteins"/>
    <property type="evidence" value="ECO:0007669"/>
    <property type="project" value="UniProtKB-UniRule"/>
</dbReference>
<feature type="active site" description="Proton acceptor" evidence="8">
    <location>
        <position position="34"/>
    </location>
</feature>
<evidence type="ECO:0000256" key="8">
    <source>
        <dbReference type="HAMAP-Rule" id="MF_00083"/>
    </source>
</evidence>
<accession>A0A1M6UM09</accession>
<evidence type="ECO:0000256" key="11">
    <source>
        <dbReference type="SAM" id="MobiDB-lite"/>
    </source>
</evidence>
<dbReference type="CDD" id="cd00462">
    <property type="entry name" value="PTH"/>
    <property type="match status" value="1"/>
</dbReference>
<evidence type="ECO:0000256" key="7">
    <source>
        <dbReference type="ARBA" id="ARBA00050038"/>
    </source>
</evidence>
<feature type="site" description="Discriminates between blocked and unblocked aminoacyl-tRNA" evidence="8">
    <location>
        <position position="24"/>
    </location>
</feature>
<evidence type="ECO:0000256" key="1">
    <source>
        <dbReference type="ARBA" id="ARBA00013260"/>
    </source>
</evidence>
<protein>
    <recommendedName>
        <fullName evidence="7 8">Peptidyl-tRNA hydrolase</fullName>
        <shortName evidence="8">Pth</shortName>
        <ecNumber evidence="1 8">3.1.1.29</ecNumber>
    </recommendedName>
</protein>
<dbReference type="GO" id="GO:0072344">
    <property type="term" value="P:rescue of stalled ribosome"/>
    <property type="evidence" value="ECO:0007669"/>
    <property type="project" value="UniProtKB-UniRule"/>
</dbReference>
<dbReference type="HAMAP" id="MF_00083">
    <property type="entry name" value="Pept_tRNA_hydro_bact"/>
    <property type="match status" value="1"/>
</dbReference>
<dbReference type="AlphaFoldDB" id="A0A1M6UM09"/>
<keyword evidence="3 8" id="KW-0378">Hydrolase</keyword>
<dbReference type="PROSITE" id="PS01196">
    <property type="entry name" value="PEPT_TRNA_HYDROL_2"/>
    <property type="match status" value="1"/>
</dbReference>
<dbReference type="GO" id="GO:0005737">
    <property type="term" value="C:cytoplasm"/>
    <property type="evidence" value="ECO:0007669"/>
    <property type="project" value="UniProtKB-SubCell"/>
</dbReference>
<dbReference type="PROSITE" id="PS01195">
    <property type="entry name" value="PEPT_TRNA_HYDROL_1"/>
    <property type="match status" value="1"/>
</dbReference>
<comment type="subcellular location">
    <subcellularLocation>
        <location evidence="8">Cytoplasm</location>
    </subcellularLocation>
</comment>
<dbReference type="InterPro" id="IPR001328">
    <property type="entry name" value="Pept_tRNA_hydro"/>
</dbReference>
<dbReference type="Proteomes" id="UP000183975">
    <property type="component" value="Unassembled WGS sequence"/>
</dbReference>
<comment type="catalytic activity">
    <reaction evidence="6 8 9">
        <text>an N-acyl-L-alpha-aminoacyl-tRNA + H2O = an N-acyl-L-amino acid + a tRNA + H(+)</text>
        <dbReference type="Rhea" id="RHEA:54448"/>
        <dbReference type="Rhea" id="RHEA-COMP:10123"/>
        <dbReference type="Rhea" id="RHEA-COMP:13883"/>
        <dbReference type="ChEBI" id="CHEBI:15377"/>
        <dbReference type="ChEBI" id="CHEBI:15378"/>
        <dbReference type="ChEBI" id="CHEBI:59874"/>
        <dbReference type="ChEBI" id="CHEBI:78442"/>
        <dbReference type="ChEBI" id="CHEBI:138191"/>
        <dbReference type="EC" id="3.1.1.29"/>
    </reaction>
</comment>
<feature type="compositionally biased region" description="Basic and acidic residues" evidence="11">
    <location>
        <begin position="208"/>
        <end position="225"/>
    </location>
</feature>
<evidence type="ECO:0000256" key="6">
    <source>
        <dbReference type="ARBA" id="ARBA00048707"/>
    </source>
</evidence>
<dbReference type="InterPro" id="IPR036416">
    <property type="entry name" value="Pept_tRNA_hydro_sf"/>
</dbReference>
<feature type="site" description="Stabilizes the basic form of H active site to accept a proton" evidence="8">
    <location>
        <position position="106"/>
    </location>
</feature>
<dbReference type="PANTHER" id="PTHR17224:SF1">
    <property type="entry name" value="PEPTIDYL-TRNA HYDROLASE"/>
    <property type="match status" value="1"/>
</dbReference>
<dbReference type="FunFam" id="3.40.50.1470:FF:000001">
    <property type="entry name" value="Peptidyl-tRNA hydrolase"/>
    <property type="match status" value="1"/>
</dbReference>
<evidence type="ECO:0000256" key="4">
    <source>
        <dbReference type="ARBA" id="ARBA00022884"/>
    </source>
</evidence>
<feature type="binding site" evidence="8">
    <location>
        <position position="81"/>
    </location>
    <ligand>
        <name>tRNA</name>
        <dbReference type="ChEBI" id="CHEBI:17843"/>
    </ligand>
</feature>
<evidence type="ECO:0000313" key="13">
    <source>
        <dbReference type="Proteomes" id="UP000183975"/>
    </source>
</evidence>
<dbReference type="EC" id="3.1.1.29" evidence="1 8"/>
<proteinExistence type="inferred from homology"/>
<comment type="subunit">
    <text evidence="8">Monomer.</text>
</comment>
<dbReference type="Pfam" id="PF01195">
    <property type="entry name" value="Pept_tRNA_hydro"/>
    <property type="match status" value="1"/>
</dbReference>
<feature type="binding site" evidence="8">
    <location>
        <position position="79"/>
    </location>
    <ligand>
        <name>tRNA</name>
        <dbReference type="ChEBI" id="CHEBI:17843"/>
    </ligand>
</feature>